<sequence length="218" mass="24066">MLNGTSPIVILVIVANVLFSMKGFDDYTFLDKFKFQVGRVKGDEKIRMLTSGFLHVDWMHLILNMYVLYMFGDMVAHKLGGAYFLIIYFGSLLAGSLYTLHYHKDEPYYSAVGASGAVSGILYASILLVPGMELYLFFIPIPIPGYIFAVGYLLYSIYGMKKQVGNIGHAAHLGGTIGGFAFTLLLTPILFTTNTILVVLLAVPIILLLLFGDKLKSL</sequence>
<feature type="transmembrane region" description="Helical" evidence="7">
    <location>
        <begin position="196"/>
        <end position="212"/>
    </location>
</feature>
<dbReference type="AlphaFoldDB" id="A0A1B8TZZ5"/>
<dbReference type="KEGG" id="pob:LPB03_00185"/>
<feature type="transmembrane region" description="Helical" evidence="7">
    <location>
        <begin position="81"/>
        <end position="100"/>
    </location>
</feature>
<proteinExistence type="inferred from homology"/>
<keyword evidence="10" id="KW-1185">Reference proteome</keyword>
<keyword evidence="3 7" id="KW-0812">Transmembrane</keyword>
<organism evidence="9 10">
    <name type="scientific">Polaribacter vadi</name>
    <dbReference type="NCBI Taxonomy" id="1774273"/>
    <lineage>
        <taxon>Bacteria</taxon>
        <taxon>Pseudomonadati</taxon>
        <taxon>Bacteroidota</taxon>
        <taxon>Flavobacteriia</taxon>
        <taxon>Flavobacteriales</taxon>
        <taxon>Flavobacteriaceae</taxon>
    </lineage>
</organism>
<dbReference type="GO" id="GO:0006508">
    <property type="term" value="P:proteolysis"/>
    <property type="evidence" value="ECO:0007669"/>
    <property type="project" value="UniProtKB-KW"/>
</dbReference>
<name>A0A1B8TZZ5_9FLAO</name>
<evidence type="ECO:0000259" key="8">
    <source>
        <dbReference type="Pfam" id="PF01694"/>
    </source>
</evidence>
<feature type="transmembrane region" description="Helical" evidence="7">
    <location>
        <begin position="170"/>
        <end position="190"/>
    </location>
</feature>
<evidence type="ECO:0000256" key="6">
    <source>
        <dbReference type="ARBA" id="ARBA00023136"/>
    </source>
</evidence>
<comment type="subcellular location">
    <subcellularLocation>
        <location evidence="1">Membrane</location>
        <topology evidence="1">Multi-pass membrane protein</topology>
    </subcellularLocation>
</comment>
<evidence type="ECO:0000313" key="10">
    <source>
        <dbReference type="Proteomes" id="UP000092584"/>
    </source>
</evidence>
<dbReference type="GO" id="GO:0004252">
    <property type="term" value="F:serine-type endopeptidase activity"/>
    <property type="evidence" value="ECO:0007669"/>
    <property type="project" value="InterPro"/>
</dbReference>
<dbReference type="InterPro" id="IPR022764">
    <property type="entry name" value="Peptidase_S54_rhomboid_dom"/>
</dbReference>
<keyword evidence="4" id="KW-0378">Hydrolase</keyword>
<dbReference type="OrthoDB" id="9813074at2"/>
<dbReference type="InterPro" id="IPR035952">
    <property type="entry name" value="Rhomboid-like_sf"/>
</dbReference>
<feature type="transmembrane region" description="Helical" evidence="7">
    <location>
        <begin position="107"/>
        <end position="129"/>
    </location>
</feature>
<evidence type="ECO:0000256" key="3">
    <source>
        <dbReference type="ARBA" id="ARBA00022692"/>
    </source>
</evidence>
<reference evidence="10" key="1">
    <citation type="submission" date="2016-02" db="EMBL/GenBank/DDBJ databases">
        <authorList>
            <person name="Shin S.-K."/>
            <person name="Yi H."/>
            <person name="Kim E."/>
        </authorList>
    </citation>
    <scope>NUCLEOTIDE SEQUENCE [LARGE SCALE GENOMIC DNA]</scope>
    <source>
        <strain evidence="10">LPB0003</strain>
    </source>
</reference>
<keyword evidence="6 7" id="KW-0472">Membrane</keyword>
<dbReference type="SUPFAM" id="SSF144091">
    <property type="entry name" value="Rhomboid-like"/>
    <property type="match status" value="1"/>
</dbReference>
<feature type="domain" description="Peptidase S54 rhomboid" evidence="8">
    <location>
        <begin position="44"/>
        <end position="187"/>
    </location>
</feature>
<gene>
    <name evidence="9" type="ORF">LPB3_04920</name>
</gene>
<comment type="caution">
    <text evidence="9">The sequence shown here is derived from an EMBL/GenBank/DDBJ whole genome shotgun (WGS) entry which is preliminary data.</text>
</comment>
<dbReference type="EMBL" id="LSFM01000019">
    <property type="protein sequence ID" value="OBY65119.1"/>
    <property type="molecule type" value="Genomic_DNA"/>
</dbReference>
<dbReference type="PANTHER" id="PTHR43731">
    <property type="entry name" value="RHOMBOID PROTEASE"/>
    <property type="match status" value="1"/>
</dbReference>
<dbReference type="STRING" id="1774273.LPB03_00185"/>
<feature type="transmembrane region" description="Helical" evidence="7">
    <location>
        <begin position="135"/>
        <end position="158"/>
    </location>
</feature>
<evidence type="ECO:0000256" key="1">
    <source>
        <dbReference type="ARBA" id="ARBA00004141"/>
    </source>
</evidence>
<comment type="similarity">
    <text evidence="2">Belongs to the peptidase S54 family.</text>
</comment>
<protein>
    <submittedName>
        <fullName evidence="9">Rhomboid family intramembrane serine protease</fullName>
    </submittedName>
</protein>
<dbReference type="Pfam" id="PF01694">
    <property type="entry name" value="Rhomboid"/>
    <property type="match status" value="1"/>
</dbReference>
<dbReference type="PANTHER" id="PTHR43731:SF14">
    <property type="entry name" value="PRESENILIN-ASSOCIATED RHOMBOID-LIKE PROTEIN, MITOCHONDRIAL"/>
    <property type="match status" value="1"/>
</dbReference>
<evidence type="ECO:0000256" key="4">
    <source>
        <dbReference type="ARBA" id="ARBA00022801"/>
    </source>
</evidence>
<accession>A0A1B8TZZ5</accession>
<dbReference type="Gene3D" id="1.20.1540.10">
    <property type="entry name" value="Rhomboid-like"/>
    <property type="match status" value="1"/>
</dbReference>
<dbReference type="GO" id="GO:0016020">
    <property type="term" value="C:membrane"/>
    <property type="evidence" value="ECO:0007669"/>
    <property type="project" value="UniProtKB-SubCell"/>
</dbReference>
<evidence type="ECO:0000313" key="9">
    <source>
        <dbReference type="EMBL" id="OBY65119.1"/>
    </source>
</evidence>
<dbReference type="Proteomes" id="UP000092584">
    <property type="component" value="Unassembled WGS sequence"/>
</dbReference>
<keyword evidence="5 7" id="KW-1133">Transmembrane helix</keyword>
<keyword evidence="9" id="KW-0645">Protease</keyword>
<dbReference type="InterPro" id="IPR050925">
    <property type="entry name" value="Rhomboid_protease_S54"/>
</dbReference>
<evidence type="ECO:0000256" key="2">
    <source>
        <dbReference type="ARBA" id="ARBA00009045"/>
    </source>
</evidence>
<feature type="transmembrane region" description="Helical" evidence="7">
    <location>
        <begin position="6"/>
        <end position="25"/>
    </location>
</feature>
<evidence type="ECO:0000256" key="5">
    <source>
        <dbReference type="ARBA" id="ARBA00022989"/>
    </source>
</evidence>
<evidence type="ECO:0000256" key="7">
    <source>
        <dbReference type="SAM" id="Phobius"/>
    </source>
</evidence>